<evidence type="ECO:0000313" key="3">
    <source>
        <dbReference type="EMBL" id="EDV48769.1"/>
    </source>
</evidence>
<feature type="compositionally biased region" description="Basic and acidic residues" evidence="1">
    <location>
        <begin position="91"/>
        <end position="105"/>
    </location>
</feature>
<feature type="compositionally biased region" description="Low complexity" evidence="1">
    <location>
        <begin position="485"/>
        <end position="499"/>
    </location>
</feature>
<keyword evidence="2" id="KW-0732">Signal</keyword>
<feature type="compositionally biased region" description="Pro residues" evidence="1">
    <location>
        <begin position="117"/>
        <end position="129"/>
    </location>
</feature>
<sequence>MRLLAVLLFTAISAFCEGSWLVSPVQPVIAQSRPKPRKPHYKNNNLYYYSPETIASTFYHGSQANCQCRPGPPGPPGPPGIPGLPGEEGAPGEKGDHGDRGESGKRGRPGYSGFPGPIGPPGLPGPPGRPGTSYQKPDKPPNTENTKGSNETTPSKPENRNVIKMTSKPQAPQPLRANSTQMKYLKVSPQLTQNHKNRNRKRPTTFGNADRRKINQSNKITTSTNNRKTVTHSQNHKTNTPIRRKQTPKRKVIKNTTNDLSSSDRQPASNSEGTNLGEKTILTDANTRMNLSISHVGSQQTKTIITNGVKSSQIDDNITIKRDPVPTDVSALSSLDKDQTSMTAEIVQTNAQISNTTLQATSPEDMTQHNSIKTTEEKLDLNKFTTITEESPDVINTSTVQIETLKSEAQTTEIPIEELEAVSAGLSVETTTYNISNDEISSGFTTLEPISSTESPMTTVTPESGESTTLVPNDTSKITNDEELGSPTTETSTTESTEAFPTEKDLFDKQDHRLPFTPTETEIAIPVAILFDSTPEAMETTQANFTV</sequence>
<feature type="signal peptide" evidence="2">
    <location>
        <begin position="1"/>
        <end position="18"/>
    </location>
</feature>
<dbReference type="eggNOG" id="KOG3544">
    <property type="taxonomic scope" value="Eukaryota"/>
</dbReference>
<feature type="compositionally biased region" description="Basic residues" evidence="1">
    <location>
        <begin position="242"/>
        <end position="253"/>
    </location>
</feature>
<dbReference type="InterPro" id="IPR008160">
    <property type="entry name" value="Collagen"/>
</dbReference>
<evidence type="ECO:0000256" key="1">
    <source>
        <dbReference type="SAM" id="MobiDB-lite"/>
    </source>
</evidence>
<reference evidence="3 4" key="1">
    <citation type="journal article" date="2007" name="Nature">
        <title>Evolution of genes and genomes on the Drosophila phylogeny.</title>
        <authorList>
            <consortium name="Drosophila 12 Genomes Consortium"/>
            <person name="Clark A.G."/>
            <person name="Eisen M.B."/>
            <person name="Smith D.R."/>
            <person name="Bergman C.M."/>
            <person name="Oliver B."/>
            <person name="Markow T.A."/>
            <person name="Kaufman T.C."/>
            <person name="Kellis M."/>
            <person name="Gelbart W."/>
            <person name="Iyer V.N."/>
            <person name="Pollard D.A."/>
            <person name="Sackton T.B."/>
            <person name="Larracuente A.M."/>
            <person name="Singh N.D."/>
            <person name="Abad J.P."/>
            <person name="Abt D.N."/>
            <person name="Adryan B."/>
            <person name="Aguade M."/>
            <person name="Akashi H."/>
            <person name="Anderson W.W."/>
            <person name="Aquadro C.F."/>
            <person name="Ardell D.H."/>
            <person name="Arguello R."/>
            <person name="Artieri C.G."/>
            <person name="Barbash D.A."/>
            <person name="Barker D."/>
            <person name="Barsanti P."/>
            <person name="Batterham P."/>
            <person name="Batzoglou S."/>
            <person name="Begun D."/>
            <person name="Bhutkar A."/>
            <person name="Blanco E."/>
            <person name="Bosak S.A."/>
            <person name="Bradley R.K."/>
            <person name="Brand A.D."/>
            <person name="Brent M.R."/>
            <person name="Brooks A.N."/>
            <person name="Brown R.H."/>
            <person name="Butlin R.K."/>
            <person name="Caggese C."/>
            <person name="Calvi B.R."/>
            <person name="Bernardo de Carvalho A."/>
            <person name="Caspi A."/>
            <person name="Castrezana S."/>
            <person name="Celniker S.E."/>
            <person name="Chang J.L."/>
            <person name="Chapple C."/>
            <person name="Chatterji S."/>
            <person name="Chinwalla A."/>
            <person name="Civetta A."/>
            <person name="Clifton S.W."/>
            <person name="Comeron J.M."/>
            <person name="Costello J.C."/>
            <person name="Coyne J.A."/>
            <person name="Daub J."/>
            <person name="David R.G."/>
            <person name="Delcher A.L."/>
            <person name="Delehaunty K."/>
            <person name="Do C.B."/>
            <person name="Ebling H."/>
            <person name="Edwards K."/>
            <person name="Eickbush T."/>
            <person name="Evans J.D."/>
            <person name="Filipski A."/>
            <person name="Findeiss S."/>
            <person name="Freyhult E."/>
            <person name="Fulton L."/>
            <person name="Fulton R."/>
            <person name="Garcia A.C."/>
            <person name="Gardiner A."/>
            <person name="Garfield D.A."/>
            <person name="Garvin B.E."/>
            <person name="Gibson G."/>
            <person name="Gilbert D."/>
            <person name="Gnerre S."/>
            <person name="Godfrey J."/>
            <person name="Good R."/>
            <person name="Gotea V."/>
            <person name="Gravely B."/>
            <person name="Greenberg A.J."/>
            <person name="Griffiths-Jones S."/>
            <person name="Gross S."/>
            <person name="Guigo R."/>
            <person name="Gustafson E.A."/>
            <person name="Haerty W."/>
            <person name="Hahn M.W."/>
            <person name="Halligan D.L."/>
            <person name="Halpern A.L."/>
            <person name="Halter G.M."/>
            <person name="Han M.V."/>
            <person name="Heger A."/>
            <person name="Hillier L."/>
            <person name="Hinrichs A.S."/>
            <person name="Holmes I."/>
            <person name="Hoskins R.A."/>
            <person name="Hubisz M.J."/>
            <person name="Hultmark D."/>
            <person name="Huntley M.A."/>
            <person name="Jaffe D.B."/>
            <person name="Jagadeeshan S."/>
            <person name="Jeck W.R."/>
            <person name="Johnson J."/>
            <person name="Jones C.D."/>
            <person name="Jordan W.C."/>
            <person name="Karpen G.H."/>
            <person name="Kataoka E."/>
            <person name="Keightley P.D."/>
            <person name="Kheradpour P."/>
            <person name="Kirkness E.F."/>
            <person name="Koerich L.B."/>
            <person name="Kristiansen K."/>
            <person name="Kudrna D."/>
            <person name="Kulathinal R.J."/>
            <person name="Kumar S."/>
            <person name="Kwok R."/>
            <person name="Lander E."/>
            <person name="Langley C.H."/>
            <person name="Lapoint R."/>
            <person name="Lazzaro B.P."/>
            <person name="Lee S.J."/>
            <person name="Levesque L."/>
            <person name="Li R."/>
            <person name="Lin C.F."/>
            <person name="Lin M.F."/>
            <person name="Lindblad-Toh K."/>
            <person name="Llopart A."/>
            <person name="Long M."/>
            <person name="Low L."/>
            <person name="Lozovsky E."/>
            <person name="Lu J."/>
            <person name="Luo M."/>
            <person name="Machado C.A."/>
            <person name="Makalowski W."/>
            <person name="Marzo M."/>
            <person name="Matsuda M."/>
            <person name="Matzkin L."/>
            <person name="McAllister B."/>
            <person name="McBride C.S."/>
            <person name="McKernan B."/>
            <person name="McKernan K."/>
            <person name="Mendez-Lago M."/>
            <person name="Minx P."/>
            <person name="Mollenhauer M.U."/>
            <person name="Montooth K."/>
            <person name="Mount S.M."/>
            <person name="Mu X."/>
            <person name="Myers E."/>
            <person name="Negre B."/>
            <person name="Newfeld S."/>
            <person name="Nielsen R."/>
            <person name="Noor M.A."/>
            <person name="O'Grady P."/>
            <person name="Pachter L."/>
            <person name="Papaceit M."/>
            <person name="Parisi M.J."/>
            <person name="Parisi M."/>
            <person name="Parts L."/>
            <person name="Pedersen J.S."/>
            <person name="Pesole G."/>
            <person name="Phillippy A.M."/>
            <person name="Ponting C.P."/>
            <person name="Pop M."/>
            <person name="Porcelli D."/>
            <person name="Powell J.R."/>
            <person name="Prohaska S."/>
            <person name="Pruitt K."/>
            <person name="Puig M."/>
            <person name="Quesneville H."/>
            <person name="Ram K.R."/>
            <person name="Rand D."/>
            <person name="Rasmussen M.D."/>
            <person name="Reed L.K."/>
            <person name="Reenan R."/>
            <person name="Reily A."/>
            <person name="Remington K.A."/>
            <person name="Rieger T.T."/>
            <person name="Ritchie M.G."/>
            <person name="Robin C."/>
            <person name="Rogers Y.H."/>
            <person name="Rohde C."/>
            <person name="Rozas J."/>
            <person name="Rubenfield M.J."/>
            <person name="Ruiz A."/>
            <person name="Russo S."/>
            <person name="Salzberg S.L."/>
            <person name="Sanchez-Gracia A."/>
            <person name="Saranga D.J."/>
            <person name="Sato H."/>
            <person name="Schaeffer S.W."/>
            <person name="Schatz M.C."/>
            <person name="Schlenke T."/>
            <person name="Schwartz R."/>
            <person name="Segarra C."/>
            <person name="Singh R.S."/>
            <person name="Sirot L."/>
            <person name="Sirota M."/>
            <person name="Sisneros N.B."/>
            <person name="Smith C.D."/>
            <person name="Smith T.F."/>
            <person name="Spieth J."/>
            <person name="Stage D.E."/>
            <person name="Stark A."/>
            <person name="Stephan W."/>
            <person name="Strausberg R.L."/>
            <person name="Strempel S."/>
            <person name="Sturgill D."/>
            <person name="Sutton G."/>
            <person name="Sutton G.G."/>
            <person name="Tao W."/>
            <person name="Teichmann S."/>
            <person name="Tobari Y.N."/>
            <person name="Tomimura Y."/>
            <person name="Tsolas J.M."/>
            <person name="Valente V.L."/>
            <person name="Venter E."/>
            <person name="Venter J.C."/>
            <person name="Vicario S."/>
            <person name="Vieira F.G."/>
            <person name="Vilella A.J."/>
            <person name="Villasante A."/>
            <person name="Walenz B."/>
            <person name="Wang J."/>
            <person name="Wasserman M."/>
            <person name="Watts T."/>
            <person name="Wilson D."/>
            <person name="Wilson R.K."/>
            <person name="Wing R.A."/>
            <person name="Wolfner M.F."/>
            <person name="Wong A."/>
            <person name="Wong G.K."/>
            <person name="Wu C.I."/>
            <person name="Wu G."/>
            <person name="Yamamoto D."/>
            <person name="Yang H.P."/>
            <person name="Yang S.P."/>
            <person name="Yorke J.A."/>
            <person name="Yoshida K."/>
            <person name="Zdobnov E."/>
            <person name="Zhang P."/>
            <person name="Zhang Y."/>
            <person name="Zimin A.V."/>
            <person name="Baldwin J."/>
            <person name="Abdouelleil A."/>
            <person name="Abdulkadir J."/>
            <person name="Abebe A."/>
            <person name="Abera B."/>
            <person name="Abreu J."/>
            <person name="Acer S.C."/>
            <person name="Aftuck L."/>
            <person name="Alexander A."/>
            <person name="An P."/>
            <person name="Anderson E."/>
            <person name="Anderson S."/>
            <person name="Arachi H."/>
            <person name="Azer M."/>
            <person name="Bachantsang P."/>
            <person name="Barry A."/>
            <person name="Bayul T."/>
            <person name="Berlin A."/>
            <person name="Bessette D."/>
            <person name="Bloom T."/>
            <person name="Blye J."/>
            <person name="Boguslavskiy L."/>
            <person name="Bonnet C."/>
            <person name="Boukhgalter B."/>
            <person name="Bourzgui I."/>
            <person name="Brown A."/>
            <person name="Cahill P."/>
            <person name="Channer S."/>
            <person name="Cheshatsang Y."/>
            <person name="Chuda L."/>
            <person name="Citroen M."/>
            <person name="Collymore A."/>
            <person name="Cooke P."/>
            <person name="Costello M."/>
            <person name="D'Aco K."/>
            <person name="Daza R."/>
            <person name="De Haan G."/>
            <person name="DeGray S."/>
            <person name="DeMaso C."/>
            <person name="Dhargay N."/>
            <person name="Dooley K."/>
            <person name="Dooley E."/>
            <person name="Doricent M."/>
            <person name="Dorje P."/>
            <person name="Dorjee K."/>
            <person name="Dupes A."/>
            <person name="Elong R."/>
            <person name="Falk J."/>
            <person name="Farina A."/>
            <person name="Faro S."/>
            <person name="Ferguson D."/>
            <person name="Fisher S."/>
            <person name="Foley C.D."/>
            <person name="Franke A."/>
            <person name="Friedrich D."/>
            <person name="Gadbois L."/>
            <person name="Gearin G."/>
            <person name="Gearin C.R."/>
            <person name="Giannoukos G."/>
            <person name="Goode T."/>
            <person name="Graham J."/>
            <person name="Grandbois E."/>
            <person name="Grewal S."/>
            <person name="Gyaltsen K."/>
            <person name="Hafez N."/>
            <person name="Hagos B."/>
            <person name="Hall J."/>
            <person name="Henson C."/>
            <person name="Hollinger A."/>
            <person name="Honan T."/>
            <person name="Huard M.D."/>
            <person name="Hughes L."/>
            <person name="Hurhula B."/>
            <person name="Husby M.E."/>
            <person name="Kamat A."/>
            <person name="Kanga B."/>
            <person name="Kashin S."/>
            <person name="Khazanovich D."/>
            <person name="Kisner P."/>
            <person name="Lance K."/>
            <person name="Lara M."/>
            <person name="Lee W."/>
            <person name="Lennon N."/>
            <person name="Letendre F."/>
            <person name="LeVine R."/>
            <person name="Lipovsky A."/>
            <person name="Liu X."/>
            <person name="Liu J."/>
            <person name="Liu S."/>
            <person name="Lokyitsang T."/>
            <person name="Lokyitsang Y."/>
            <person name="Lubonja R."/>
            <person name="Lui A."/>
            <person name="MacDonald P."/>
            <person name="Magnisalis V."/>
            <person name="Maru K."/>
            <person name="Matthews C."/>
            <person name="McCusker W."/>
            <person name="McDonough S."/>
            <person name="Mehta T."/>
            <person name="Meldrim J."/>
            <person name="Meneus L."/>
            <person name="Mihai O."/>
            <person name="Mihalev A."/>
            <person name="Mihova T."/>
            <person name="Mittelman R."/>
            <person name="Mlenga V."/>
            <person name="Montmayeur A."/>
            <person name="Mulrain L."/>
            <person name="Navidi A."/>
            <person name="Naylor J."/>
            <person name="Negash T."/>
            <person name="Nguyen T."/>
            <person name="Nguyen N."/>
            <person name="Nicol R."/>
            <person name="Norbu C."/>
            <person name="Norbu N."/>
            <person name="Novod N."/>
            <person name="O'Neill B."/>
            <person name="Osman S."/>
            <person name="Markiewicz E."/>
            <person name="Oyono O.L."/>
            <person name="Patti C."/>
            <person name="Phunkhang P."/>
            <person name="Pierre F."/>
            <person name="Priest M."/>
            <person name="Raghuraman S."/>
            <person name="Rege F."/>
            <person name="Reyes R."/>
            <person name="Rise C."/>
            <person name="Rogov P."/>
            <person name="Ross K."/>
            <person name="Ryan E."/>
            <person name="Settipalli S."/>
            <person name="Shea T."/>
            <person name="Sherpa N."/>
            <person name="Shi L."/>
            <person name="Shih D."/>
            <person name="Sparrow T."/>
            <person name="Spaulding J."/>
            <person name="Stalker J."/>
            <person name="Stange-Thomann N."/>
            <person name="Stavropoulos S."/>
            <person name="Stone C."/>
            <person name="Strader C."/>
            <person name="Tesfaye S."/>
            <person name="Thomson T."/>
            <person name="Thoulutsang Y."/>
            <person name="Thoulutsang D."/>
            <person name="Topham K."/>
            <person name="Topping I."/>
            <person name="Tsamla T."/>
            <person name="Vassiliev H."/>
            <person name="Vo A."/>
            <person name="Wangchuk T."/>
            <person name="Wangdi T."/>
            <person name="Weiand M."/>
            <person name="Wilkinson J."/>
            <person name="Wilson A."/>
            <person name="Yadav S."/>
            <person name="Young G."/>
            <person name="Yu Q."/>
            <person name="Zembek L."/>
            <person name="Zhong D."/>
            <person name="Zimmer A."/>
            <person name="Zwirko Z."/>
            <person name="Jaffe D.B."/>
            <person name="Alvarez P."/>
            <person name="Brockman W."/>
            <person name="Butler J."/>
            <person name="Chin C."/>
            <person name="Gnerre S."/>
            <person name="Grabherr M."/>
            <person name="Kleber M."/>
            <person name="Mauceli E."/>
            <person name="MacCallum I."/>
        </authorList>
    </citation>
    <scope>NUCLEOTIDE SEQUENCE [LARGE SCALE GENOMIC DNA]</scope>
    <source>
        <strain evidence="3 4">TSC#14021-0224.01</strain>
    </source>
</reference>
<evidence type="ECO:0000256" key="2">
    <source>
        <dbReference type="SAM" id="SignalP"/>
    </source>
</evidence>
<dbReference type="PANTHER" id="PTHR24637:SF388">
    <property type="entry name" value="NEMATODE CUTICLE COLLAGEN N-TERMINAL DOMAIN-CONTAINING PROTEIN"/>
    <property type="match status" value="1"/>
</dbReference>
<protein>
    <submittedName>
        <fullName evidence="3">GG21929</fullName>
    </submittedName>
</protein>
<dbReference type="Pfam" id="PF01391">
    <property type="entry name" value="Collagen"/>
    <property type="match status" value="1"/>
</dbReference>
<gene>
    <name evidence="3" type="primary">Dere\GG21929</name>
    <name evidence="3" type="ORF">Dere_GG21929</name>
</gene>
<evidence type="ECO:0000313" key="4">
    <source>
        <dbReference type="Proteomes" id="UP000008711"/>
    </source>
</evidence>
<proteinExistence type="predicted"/>
<feature type="compositionally biased region" description="Polar residues" evidence="1">
    <location>
        <begin position="254"/>
        <end position="274"/>
    </location>
</feature>
<feature type="compositionally biased region" description="Polar residues" evidence="1">
    <location>
        <begin position="447"/>
        <end position="478"/>
    </location>
</feature>
<dbReference type="AlphaFoldDB" id="B3P3I9"/>
<accession>B3P3I9</accession>
<organism evidence="3 4">
    <name type="scientific">Drosophila erecta</name>
    <name type="common">Fruit fly</name>
    <dbReference type="NCBI Taxonomy" id="7220"/>
    <lineage>
        <taxon>Eukaryota</taxon>
        <taxon>Metazoa</taxon>
        <taxon>Ecdysozoa</taxon>
        <taxon>Arthropoda</taxon>
        <taxon>Hexapoda</taxon>
        <taxon>Insecta</taxon>
        <taxon>Pterygota</taxon>
        <taxon>Neoptera</taxon>
        <taxon>Endopterygota</taxon>
        <taxon>Diptera</taxon>
        <taxon>Brachycera</taxon>
        <taxon>Muscomorpha</taxon>
        <taxon>Ephydroidea</taxon>
        <taxon>Drosophilidae</taxon>
        <taxon>Drosophila</taxon>
        <taxon>Sophophora</taxon>
    </lineage>
</organism>
<feature type="compositionally biased region" description="Polar residues" evidence="1">
    <location>
        <begin position="215"/>
        <end position="241"/>
    </location>
</feature>
<dbReference type="OrthoDB" id="7867687at2759"/>
<dbReference type="Proteomes" id="UP000008711">
    <property type="component" value="Unassembled WGS sequence"/>
</dbReference>
<dbReference type="PANTHER" id="PTHR24637">
    <property type="entry name" value="COLLAGEN"/>
    <property type="match status" value="1"/>
</dbReference>
<dbReference type="EMBL" id="CH954181">
    <property type="protein sequence ID" value="EDV48769.1"/>
    <property type="molecule type" value="Genomic_DNA"/>
</dbReference>
<dbReference type="OMA" id="TQNHKNR"/>
<feature type="compositionally biased region" description="Polar residues" evidence="1">
    <location>
        <begin position="142"/>
        <end position="156"/>
    </location>
</feature>
<name>B3P3I9_DROER</name>
<feature type="region of interest" description="Disordered" evidence="1">
    <location>
        <begin position="447"/>
        <end position="499"/>
    </location>
</feature>
<dbReference type="PhylomeDB" id="B3P3I9"/>
<feature type="region of interest" description="Disordered" evidence="1">
    <location>
        <begin position="66"/>
        <end position="278"/>
    </location>
</feature>
<feature type="compositionally biased region" description="Pro residues" evidence="1">
    <location>
        <begin position="70"/>
        <end position="82"/>
    </location>
</feature>
<feature type="chain" id="PRO_5002793203" evidence="2">
    <location>
        <begin position="19"/>
        <end position="547"/>
    </location>
</feature>
<reference evidence="3 4" key="2">
    <citation type="journal article" date="2008" name="Bioinformatics">
        <title>Assembly reconciliation.</title>
        <authorList>
            <person name="Zimin A.V."/>
            <person name="Smith D.R."/>
            <person name="Sutton G."/>
            <person name="Yorke J.A."/>
        </authorList>
    </citation>
    <scope>NUCLEOTIDE SEQUENCE [LARGE SCALE GENOMIC DNA]</scope>
    <source>
        <strain evidence="3 4">TSC#14021-0224.01</strain>
    </source>
</reference>
<keyword evidence="4" id="KW-1185">Reference proteome</keyword>
<dbReference type="HOGENOM" id="CLU_035860_0_0_1"/>